<dbReference type="OrthoDB" id="3366231at2759"/>
<dbReference type="Proteomes" id="UP000324800">
    <property type="component" value="Unassembled WGS sequence"/>
</dbReference>
<dbReference type="GO" id="GO:0043139">
    <property type="term" value="F:5'-3' DNA helicase activity"/>
    <property type="evidence" value="ECO:0007669"/>
    <property type="project" value="UniProtKB-EC"/>
</dbReference>
<keyword evidence="1" id="KW-0378">Hydrolase</keyword>
<evidence type="ECO:0000256" key="1">
    <source>
        <dbReference type="RuleBase" id="RU363044"/>
    </source>
</evidence>
<gene>
    <name evidence="3" type="ORF">EZS28_028628</name>
</gene>
<comment type="similarity">
    <text evidence="1">Belongs to the helicase family.</text>
</comment>
<keyword evidence="1" id="KW-0347">Helicase</keyword>
<evidence type="ECO:0000313" key="3">
    <source>
        <dbReference type="EMBL" id="KAA6375846.1"/>
    </source>
</evidence>
<sequence>MGEAPMASKWALKVVDLILRQLHEKEQLQFGGTIMALGGDFRQVLPVVIGGGRYAEFNNSIKQSELSPHCHIESVLMVAYFLALGVP</sequence>
<organism evidence="3 4">
    <name type="scientific">Streblomastix strix</name>
    <dbReference type="NCBI Taxonomy" id="222440"/>
    <lineage>
        <taxon>Eukaryota</taxon>
        <taxon>Metamonada</taxon>
        <taxon>Preaxostyla</taxon>
        <taxon>Oxymonadida</taxon>
        <taxon>Streblomastigidae</taxon>
        <taxon>Streblomastix</taxon>
    </lineage>
</organism>
<reference evidence="3 4" key="1">
    <citation type="submission" date="2019-03" db="EMBL/GenBank/DDBJ databases">
        <title>Single cell metagenomics reveals metabolic interactions within the superorganism composed of flagellate Streblomastix strix and complex community of Bacteroidetes bacteria on its surface.</title>
        <authorList>
            <person name="Treitli S.C."/>
            <person name="Kolisko M."/>
            <person name="Husnik F."/>
            <person name="Keeling P."/>
            <person name="Hampl V."/>
        </authorList>
    </citation>
    <scope>NUCLEOTIDE SEQUENCE [LARGE SCALE GENOMIC DNA]</scope>
    <source>
        <strain evidence="3">ST1C</strain>
    </source>
</reference>
<keyword evidence="1" id="KW-0067">ATP-binding</keyword>
<comment type="caution">
    <text evidence="3">The sequence shown here is derived from an EMBL/GenBank/DDBJ whole genome shotgun (WGS) entry which is preliminary data.</text>
</comment>
<dbReference type="InterPro" id="IPR010285">
    <property type="entry name" value="DNA_helicase_pif1-like_DEAD"/>
</dbReference>
<evidence type="ECO:0000259" key="2">
    <source>
        <dbReference type="Pfam" id="PF05970"/>
    </source>
</evidence>
<dbReference type="AlphaFoldDB" id="A0A5J4UYT1"/>
<dbReference type="PANTHER" id="PTHR10492:SF57">
    <property type="entry name" value="ATP-DEPENDENT DNA HELICASE"/>
    <property type="match status" value="1"/>
</dbReference>
<proteinExistence type="inferred from homology"/>
<dbReference type="Pfam" id="PF05970">
    <property type="entry name" value="PIF1"/>
    <property type="match status" value="1"/>
</dbReference>
<evidence type="ECO:0000313" key="4">
    <source>
        <dbReference type="Proteomes" id="UP000324800"/>
    </source>
</evidence>
<dbReference type="EC" id="5.6.2.3" evidence="1"/>
<comment type="cofactor">
    <cofactor evidence="1">
        <name>Mg(2+)</name>
        <dbReference type="ChEBI" id="CHEBI:18420"/>
    </cofactor>
</comment>
<dbReference type="EMBL" id="SNRW01010948">
    <property type="protein sequence ID" value="KAA6375846.1"/>
    <property type="molecule type" value="Genomic_DNA"/>
</dbReference>
<dbReference type="GO" id="GO:0006281">
    <property type="term" value="P:DNA repair"/>
    <property type="evidence" value="ECO:0007669"/>
    <property type="project" value="UniProtKB-KW"/>
</dbReference>
<accession>A0A5J4UYT1</accession>
<dbReference type="PANTHER" id="PTHR10492">
    <property type="match status" value="1"/>
</dbReference>
<dbReference type="GO" id="GO:0000723">
    <property type="term" value="P:telomere maintenance"/>
    <property type="evidence" value="ECO:0007669"/>
    <property type="project" value="InterPro"/>
</dbReference>
<keyword evidence="1" id="KW-0234">DNA repair</keyword>
<comment type="catalytic activity">
    <reaction evidence="1">
        <text>ATP + H2O = ADP + phosphate + H(+)</text>
        <dbReference type="Rhea" id="RHEA:13065"/>
        <dbReference type="ChEBI" id="CHEBI:15377"/>
        <dbReference type="ChEBI" id="CHEBI:15378"/>
        <dbReference type="ChEBI" id="CHEBI:30616"/>
        <dbReference type="ChEBI" id="CHEBI:43474"/>
        <dbReference type="ChEBI" id="CHEBI:456216"/>
        <dbReference type="EC" id="5.6.2.3"/>
    </reaction>
</comment>
<keyword evidence="1" id="KW-0233">DNA recombination</keyword>
<keyword evidence="1" id="KW-0227">DNA damage</keyword>
<dbReference type="GO" id="GO:0006310">
    <property type="term" value="P:DNA recombination"/>
    <property type="evidence" value="ECO:0007669"/>
    <property type="project" value="UniProtKB-KW"/>
</dbReference>
<dbReference type="GO" id="GO:0016887">
    <property type="term" value="F:ATP hydrolysis activity"/>
    <property type="evidence" value="ECO:0007669"/>
    <property type="project" value="RHEA"/>
</dbReference>
<keyword evidence="1" id="KW-0547">Nucleotide-binding</keyword>
<protein>
    <recommendedName>
        <fullName evidence="1">ATP-dependent DNA helicase</fullName>
        <ecNumber evidence="1">5.6.2.3</ecNumber>
    </recommendedName>
</protein>
<dbReference type="GO" id="GO:0005524">
    <property type="term" value="F:ATP binding"/>
    <property type="evidence" value="ECO:0007669"/>
    <property type="project" value="UniProtKB-KW"/>
</dbReference>
<name>A0A5J4UYT1_9EUKA</name>
<feature type="domain" description="DNA helicase Pif1-like DEAD-box helicase" evidence="2">
    <location>
        <begin position="3"/>
        <end position="72"/>
    </location>
</feature>